<dbReference type="InterPro" id="IPR008927">
    <property type="entry name" value="6-PGluconate_DH-like_C_sf"/>
</dbReference>
<dbReference type="PANTHER" id="PTHR11728:SF1">
    <property type="entry name" value="GLYCEROL-3-PHOSPHATE DEHYDROGENASE [NAD(+)] 2, CHLOROPLASTIC"/>
    <property type="match status" value="1"/>
</dbReference>
<evidence type="ECO:0000256" key="6">
    <source>
        <dbReference type="ARBA" id="ARBA00084116"/>
    </source>
</evidence>
<evidence type="ECO:0000313" key="13">
    <source>
        <dbReference type="EMBL" id="KAK9812372.1"/>
    </source>
</evidence>
<dbReference type="InterPro" id="IPR036291">
    <property type="entry name" value="NAD(P)-bd_dom_sf"/>
</dbReference>
<evidence type="ECO:0000256" key="8">
    <source>
        <dbReference type="RuleBase" id="RU361243"/>
    </source>
</evidence>
<dbReference type="InterPro" id="IPR006109">
    <property type="entry name" value="G3P_DH_NAD-dep_C"/>
</dbReference>
<evidence type="ECO:0000256" key="5">
    <source>
        <dbReference type="ARBA" id="ARBA00060503"/>
    </source>
</evidence>
<organism evidence="13 14">
    <name type="scientific">Symbiochloris irregularis</name>
    <dbReference type="NCBI Taxonomy" id="706552"/>
    <lineage>
        <taxon>Eukaryota</taxon>
        <taxon>Viridiplantae</taxon>
        <taxon>Chlorophyta</taxon>
        <taxon>core chlorophytes</taxon>
        <taxon>Trebouxiophyceae</taxon>
        <taxon>Trebouxiales</taxon>
        <taxon>Trebouxiaceae</taxon>
        <taxon>Symbiochloris</taxon>
    </lineage>
</organism>
<dbReference type="GO" id="GO:0046168">
    <property type="term" value="P:glycerol-3-phosphate catabolic process"/>
    <property type="evidence" value="ECO:0007669"/>
    <property type="project" value="UniProtKB-UniRule"/>
</dbReference>
<comment type="caution">
    <text evidence="13">The sequence shown here is derived from an EMBL/GenBank/DDBJ whole genome shotgun (WGS) entry which is preliminary data.</text>
</comment>
<dbReference type="InterPro" id="IPR011128">
    <property type="entry name" value="G3P_DH_NAD-dep_N"/>
</dbReference>
<dbReference type="GO" id="GO:0141152">
    <property type="term" value="F:glycerol-3-phosphate dehydrogenase (NAD+) activity"/>
    <property type="evidence" value="ECO:0007669"/>
    <property type="project" value="UniProtKB-UniRule"/>
</dbReference>
<dbReference type="InterPro" id="IPR013328">
    <property type="entry name" value="6PGD_dom2"/>
</dbReference>
<dbReference type="PRINTS" id="PR00077">
    <property type="entry name" value="GPDHDRGNASE"/>
</dbReference>
<dbReference type="GO" id="GO:0051287">
    <property type="term" value="F:NAD binding"/>
    <property type="evidence" value="ECO:0007669"/>
    <property type="project" value="UniProtKB-UniRule"/>
</dbReference>
<dbReference type="FunFam" id="3.40.50.720:FF:000019">
    <property type="entry name" value="Glycerol-3-phosphate dehydrogenase [NAD(P)+]"/>
    <property type="match status" value="1"/>
</dbReference>
<evidence type="ECO:0000313" key="14">
    <source>
        <dbReference type="Proteomes" id="UP001465755"/>
    </source>
</evidence>
<protein>
    <recommendedName>
        <fullName evidence="8">Glycerol-3-phosphate dehydrogenase [NAD(+)]</fullName>
        <ecNumber evidence="8">1.1.1.8</ecNumber>
    </recommendedName>
</protein>
<feature type="region of interest" description="Disordered" evidence="9">
    <location>
        <begin position="392"/>
        <end position="422"/>
    </location>
</feature>
<dbReference type="Gene3D" id="3.40.50.720">
    <property type="entry name" value="NAD(P)-binding Rossmann-like Domain"/>
    <property type="match status" value="1"/>
</dbReference>
<dbReference type="Gene3D" id="1.10.1040.10">
    <property type="entry name" value="N-(1-d-carboxylethyl)-l-norvaline Dehydrogenase, domain 2"/>
    <property type="match status" value="1"/>
</dbReference>
<comment type="catalytic activity">
    <reaction evidence="4 8">
        <text>sn-glycerol 3-phosphate + NAD(+) = dihydroxyacetone phosphate + NADH + H(+)</text>
        <dbReference type="Rhea" id="RHEA:11092"/>
        <dbReference type="ChEBI" id="CHEBI:15378"/>
        <dbReference type="ChEBI" id="CHEBI:57540"/>
        <dbReference type="ChEBI" id="CHEBI:57597"/>
        <dbReference type="ChEBI" id="CHEBI:57642"/>
        <dbReference type="ChEBI" id="CHEBI:57945"/>
        <dbReference type="EC" id="1.1.1.8"/>
    </reaction>
</comment>
<dbReference type="SUPFAM" id="SSF51735">
    <property type="entry name" value="NAD(P)-binding Rossmann-fold domains"/>
    <property type="match status" value="1"/>
</dbReference>
<keyword evidence="3 7" id="KW-0520">NAD</keyword>
<comment type="similarity">
    <text evidence="1 7">Belongs to the NAD-dependent glycerol-3-phosphate dehydrogenase family.</text>
</comment>
<dbReference type="EMBL" id="JALJOQ010000007">
    <property type="protein sequence ID" value="KAK9812372.1"/>
    <property type="molecule type" value="Genomic_DNA"/>
</dbReference>
<dbReference type="GO" id="GO:0005829">
    <property type="term" value="C:cytosol"/>
    <property type="evidence" value="ECO:0007669"/>
    <property type="project" value="TreeGrafter"/>
</dbReference>
<feature type="region of interest" description="Disordered" evidence="9">
    <location>
        <begin position="353"/>
        <end position="372"/>
    </location>
</feature>
<sequence>MIVYLLVRLIVFPSTGTDLALRQLAAAMGHLKAMHEAIWHSAFLVMLQEPSHHDSRKGLTGVQKLSGIRKMSIQSSKADEDDLSRPLVAVVLEHLDALVLALRKFDDNMAFAKSERYVTTLKRPVYMRLYLPVLKWLNKDAKGLPVEQLQAVRRSIRHASRCLWTLSLAVGDVPQPPMVRRMRSRHGAAVFEELGLSQAAAMQDIASSFKLDEAIEEYCSSDNVLRMLEALEVLLSKNAQHWQGLPLWSEEQPANGDTGGPNFALLQSDASHDLDDKQQPSGSIAVDLNGRYPSQAEVRRRSNEAAGPARSAAADDKGLHRPLMPLSNYDKGDEGFFMKMRFNTFLFSPADSSSQQQRFEPQERLCSSDAASSSSQQSAVAVSLSNGAATSSAEADVPAHSAESSLHHIEVPARLQRNKSSASADLARDLGLDGDPYSQHGGVFYPPAESNRIRGSWKQLMRWSRILGRSENGDSVLDKTDKVVVFGGGSFGTAMAVSLARQKKDLNVTMLLRDPYICKSINTAHQNSRYLQGYKLPSNVVATTAAQEAIEGAQYALHAVPVQHSREFLSGIADILPKHVPVISVSKGLERGTGALMSDVIAATLGNKHPCAFLSGPSFAKEVMDQRPTGIVAASKDKKLARVMQGLFASPALRVNTSTDVVGVEICGALKNVLAIAAGIVEGLDLGHNAMAALIAQGCSEIRWLAEKMGAKPETVSGLSGLGDIMLTCYGSLSRNRSVGIRLAKGDQLCDIVGSSHQVAEGVSTAGVVVALALRMHVSLPVLTAVAQVLDGALTPTQAVADIMTLPQIEEK</sequence>
<dbReference type="FunFam" id="1.10.1040.10:FF:000001">
    <property type="entry name" value="Glycerol-3-phosphate dehydrogenase [NAD(P)+]"/>
    <property type="match status" value="1"/>
</dbReference>
<feature type="signal peptide" evidence="10">
    <location>
        <begin position="1"/>
        <end position="16"/>
    </location>
</feature>
<evidence type="ECO:0000256" key="4">
    <source>
        <dbReference type="ARBA" id="ARBA00048683"/>
    </source>
</evidence>
<proteinExistence type="inferred from homology"/>
<accession>A0AAW1PU79</accession>
<comment type="subcellular location">
    <subcellularLocation>
        <location evidence="5">Glycosome</location>
    </subcellularLocation>
</comment>
<evidence type="ECO:0000256" key="7">
    <source>
        <dbReference type="RuleBase" id="RU000437"/>
    </source>
</evidence>
<feature type="domain" description="Glycerol-3-phosphate dehydrogenase NAD-dependent C-terminal" evidence="12">
    <location>
        <begin position="660"/>
        <end position="800"/>
    </location>
</feature>
<gene>
    <name evidence="13" type="ORF">WJX73_005748</name>
</gene>
<keyword evidence="6" id="KW-0327">Glycosome</keyword>
<keyword evidence="2 7" id="KW-0560">Oxidoreductase</keyword>
<feature type="chain" id="PRO_5043430213" description="Glycerol-3-phosphate dehydrogenase [NAD(+)]" evidence="10">
    <location>
        <begin position="17"/>
        <end position="812"/>
    </location>
</feature>
<dbReference type="PANTHER" id="PTHR11728">
    <property type="entry name" value="GLYCEROL-3-PHOSPHATE DEHYDROGENASE"/>
    <property type="match status" value="1"/>
</dbReference>
<evidence type="ECO:0000259" key="11">
    <source>
        <dbReference type="Pfam" id="PF01210"/>
    </source>
</evidence>
<dbReference type="Proteomes" id="UP001465755">
    <property type="component" value="Unassembled WGS sequence"/>
</dbReference>
<name>A0AAW1PU79_9CHLO</name>
<dbReference type="Pfam" id="PF07479">
    <property type="entry name" value="NAD_Gly3P_dh_C"/>
    <property type="match status" value="1"/>
</dbReference>
<dbReference type="EC" id="1.1.1.8" evidence="8"/>
<dbReference type="InterPro" id="IPR006168">
    <property type="entry name" value="G3P_DH_NAD-dep"/>
</dbReference>
<dbReference type="SUPFAM" id="SSF48179">
    <property type="entry name" value="6-phosphogluconate dehydrogenase C-terminal domain-like"/>
    <property type="match status" value="1"/>
</dbReference>
<evidence type="ECO:0000256" key="9">
    <source>
        <dbReference type="SAM" id="MobiDB-lite"/>
    </source>
</evidence>
<evidence type="ECO:0000256" key="2">
    <source>
        <dbReference type="ARBA" id="ARBA00023002"/>
    </source>
</evidence>
<evidence type="ECO:0000256" key="1">
    <source>
        <dbReference type="ARBA" id="ARBA00011009"/>
    </source>
</evidence>
<dbReference type="GO" id="GO:0020015">
    <property type="term" value="C:glycosome"/>
    <property type="evidence" value="ECO:0007669"/>
    <property type="project" value="UniProtKB-SubCell"/>
</dbReference>
<dbReference type="HAMAP" id="MF_00394">
    <property type="entry name" value="NAD_Glyc3P_dehydrog"/>
    <property type="match status" value="1"/>
</dbReference>
<dbReference type="NCBIfam" id="NF000942">
    <property type="entry name" value="PRK00094.1-4"/>
    <property type="match status" value="1"/>
</dbReference>
<dbReference type="NCBIfam" id="NF000940">
    <property type="entry name" value="PRK00094.1-2"/>
    <property type="match status" value="1"/>
</dbReference>
<dbReference type="AlphaFoldDB" id="A0AAW1PU79"/>
<reference evidence="13 14" key="1">
    <citation type="journal article" date="2024" name="Nat. Commun.">
        <title>Phylogenomics reveals the evolutionary origins of lichenization in chlorophyte algae.</title>
        <authorList>
            <person name="Puginier C."/>
            <person name="Libourel C."/>
            <person name="Otte J."/>
            <person name="Skaloud P."/>
            <person name="Haon M."/>
            <person name="Grisel S."/>
            <person name="Petersen M."/>
            <person name="Berrin J.G."/>
            <person name="Delaux P.M."/>
            <person name="Dal Grande F."/>
            <person name="Keller J."/>
        </authorList>
    </citation>
    <scope>NUCLEOTIDE SEQUENCE [LARGE SCALE GENOMIC DNA]</scope>
    <source>
        <strain evidence="13 14">SAG 2036</strain>
    </source>
</reference>
<evidence type="ECO:0000256" key="10">
    <source>
        <dbReference type="SAM" id="SignalP"/>
    </source>
</evidence>
<dbReference type="GO" id="GO:0005975">
    <property type="term" value="P:carbohydrate metabolic process"/>
    <property type="evidence" value="ECO:0007669"/>
    <property type="project" value="InterPro"/>
</dbReference>
<dbReference type="PROSITE" id="PS00957">
    <property type="entry name" value="NAD_G3PDH"/>
    <property type="match status" value="1"/>
</dbReference>
<keyword evidence="14" id="KW-1185">Reference proteome</keyword>
<keyword evidence="10" id="KW-0732">Signal</keyword>
<evidence type="ECO:0000256" key="3">
    <source>
        <dbReference type="ARBA" id="ARBA00023027"/>
    </source>
</evidence>
<evidence type="ECO:0000259" key="12">
    <source>
        <dbReference type="Pfam" id="PF07479"/>
    </source>
</evidence>
<feature type="domain" description="Glycerol-3-phosphate dehydrogenase NAD-dependent N-terminal" evidence="11">
    <location>
        <begin position="482"/>
        <end position="640"/>
    </location>
</feature>
<feature type="region of interest" description="Disordered" evidence="9">
    <location>
        <begin position="273"/>
        <end position="326"/>
    </location>
</feature>
<dbReference type="Pfam" id="PF01210">
    <property type="entry name" value="NAD_Gly3P_dh_N"/>
    <property type="match status" value="1"/>
</dbReference>